<dbReference type="GO" id="GO:0006508">
    <property type="term" value="P:proteolysis"/>
    <property type="evidence" value="ECO:0007669"/>
    <property type="project" value="UniProtKB-KW"/>
</dbReference>
<proteinExistence type="inferred from homology"/>
<dbReference type="EC" id="3.4.24.-" evidence="15"/>
<evidence type="ECO:0000256" key="16">
    <source>
        <dbReference type="RuleBase" id="RU003651"/>
    </source>
</evidence>
<dbReference type="InterPro" id="IPR037219">
    <property type="entry name" value="Peptidase_M41-like"/>
</dbReference>
<dbReference type="InterPro" id="IPR003593">
    <property type="entry name" value="AAA+_ATPase"/>
</dbReference>
<dbReference type="Pfam" id="PF01434">
    <property type="entry name" value="Peptidase_M41"/>
    <property type="match status" value="1"/>
</dbReference>
<dbReference type="InterPro" id="IPR003959">
    <property type="entry name" value="ATPase_AAA_core"/>
</dbReference>
<dbReference type="AlphaFoldDB" id="A0A517Z618"/>
<feature type="binding site" evidence="15">
    <location>
        <position position="463"/>
    </location>
    <ligand>
        <name>Zn(2+)</name>
        <dbReference type="ChEBI" id="CHEBI:29105"/>
        <note>catalytic</note>
    </ligand>
</feature>
<dbReference type="Gene3D" id="1.10.8.60">
    <property type="match status" value="1"/>
</dbReference>
<dbReference type="Pfam" id="PF06480">
    <property type="entry name" value="FtsH_ext"/>
    <property type="match status" value="1"/>
</dbReference>
<keyword evidence="20" id="KW-1185">Reference proteome</keyword>
<evidence type="ECO:0000256" key="10">
    <source>
        <dbReference type="ARBA" id="ARBA00022840"/>
    </source>
</evidence>
<dbReference type="GO" id="GO:0005524">
    <property type="term" value="F:ATP binding"/>
    <property type="evidence" value="ECO:0007669"/>
    <property type="project" value="UniProtKB-UniRule"/>
</dbReference>
<feature type="binding site" evidence="15">
    <location>
        <begin position="238"/>
        <end position="245"/>
    </location>
    <ligand>
        <name>ATP</name>
        <dbReference type="ChEBI" id="CHEBI:30616"/>
    </ligand>
</feature>
<dbReference type="GO" id="GO:0008270">
    <property type="term" value="F:zinc ion binding"/>
    <property type="evidence" value="ECO:0007669"/>
    <property type="project" value="UniProtKB-UniRule"/>
</dbReference>
<dbReference type="InterPro" id="IPR011546">
    <property type="entry name" value="Pept_M41_FtsH_extracell"/>
</dbReference>
<dbReference type="KEGG" id="mri:Mal4_21880"/>
<dbReference type="PANTHER" id="PTHR23076:SF97">
    <property type="entry name" value="ATP-DEPENDENT ZINC METALLOPROTEASE YME1L1"/>
    <property type="match status" value="1"/>
</dbReference>
<dbReference type="Proteomes" id="UP000320496">
    <property type="component" value="Chromosome"/>
</dbReference>
<dbReference type="FunFam" id="1.10.8.60:FF:000001">
    <property type="entry name" value="ATP-dependent zinc metalloprotease FtsH"/>
    <property type="match status" value="1"/>
</dbReference>
<keyword evidence="5 15" id="KW-0812">Transmembrane</keyword>
<dbReference type="InterPro" id="IPR027417">
    <property type="entry name" value="P-loop_NTPase"/>
</dbReference>
<evidence type="ECO:0000256" key="9">
    <source>
        <dbReference type="ARBA" id="ARBA00022833"/>
    </source>
</evidence>
<dbReference type="InterPro" id="IPR000642">
    <property type="entry name" value="Peptidase_M41"/>
</dbReference>
<keyword evidence="3 15" id="KW-1003">Cell membrane</keyword>
<dbReference type="SMART" id="SM00382">
    <property type="entry name" value="AAA"/>
    <property type="match status" value="1"/>
</dbReference>
<dbReference type="InterPro" id="IPR041569">
    <property type="entry name" value="AAA_lid_3"/>
</dbReference>
<comment type="subunit">
    <text evidence="15">Homohexamer.</text>
</comment>
<dbReference type="GO" id="GO:0005886">
    <property type="term" value="C:plasma membrane"/>
    <property type="evidence" value="ECO:0007669"/>
    <property type="project" value="UniProtKB-SubCell"/>
</dbReference>
<feature type="binding site" evidence="15">
    <location>
        <position position="535"/>
    </location>
    <ligand>
        <name>Zn(2+)</name>
        <dbReference type="ChEBI" id="CHEBI:29105"/>
        <note>catalytic</note>
    </ligand>
</feature>
<keyword evidence="12 15" id="KW-0482">Metalloprotease</keyword>
<dbReference type="GO" id="GO:0016887">
    <property type="term" value="F:ATP hydrolysis activity"/>
    <property type="evidence" value="ECO:0007669"/>
    <property type="project" value="UniProtKB-UniRule"/>
</dbReference>
<reference evidence="19 20" key="1">
    <citation type="submission" date="2019-02" db="EMBL/GenBank/DDBJ databases">
        <title>Deep-cultivation of Planctomycetes and their phenomic and genomic characterization uncovers novel biology.</title>
        <authorList>
            <person name="Wiegand S."/>
            <person name="Jogler M."/>
            <person name="Boedeker C."/>
            <person name="Pinto D."/>
            <person name="Vollmers J."/>
            <person name="Rivas-Marin E."/>
            <person name="Kohn T."/>
            <person name="Peeters S.H."/>
            <person name="Heuer A."/>
            <person name="Rast P."/>
            <person name="Oberbeckmann S."/>
            <person name="Bunk B."/>
            <person name="Jeske O."/>
            <person name="Meyerdierks A."/>
            <person name="Storesund J.E."/>
            <person name="Kallscheuer N."/>
            <person name="Luecker S."/>
            <person name="Lage O.M."/>
            <person name="Pohl T."/>
            <person name="Merkel B.J."/>
            <person name="Hornburger P."/>
            <person name="Mueller R.-W."/>
            <person name="Bruemmer F."/>
            <person name="Labrenz M."/>
            <person name="Spormann A.M."/>
            <person name="Op den Camp H."/>
            <person name="Overmann J."/>
            <person name="Amann R."/>
            <person name="Jetten M.S.M."/>
            <person name="Mascher T."/>
            <person name="Medema M.H."/>
            <person name="Devos D.P."/>
            <person name="Kaster A.-K."/>
            <person name="Ovreas L."/>
            <person name="Rohde M."/>
            <person name="Galperin M.Y."/>
            <person name="Jogler C."/>
        </authorList>
    </citation>
    <scope>NUCLEOTIDE SEQUENCE [LARGE SCALE GENOMIC DNA]</scope>
    <source>
        <strain evidence="19 20">Mal4</strain>
    </source>
</reference>
<dbReference type="Gene3D" id="1.20.58.760">
    <property type="entry name" value="Peptidase M41"/>
    <property type="match status" value="1"/>
</dbReference>
<keyword evidence="4 15" id="KW-0645">Protease</keyword>
<dbReference type="GO" id="GO:0004176">
    <property type="term" value="F:ATP-dependent peptidase activity"/>
    <property type="evidence" value="ECO:0007669"/>
    <property type="project" value="InterPro"/>
</dbReference>
<feature type="transmembrane region" description="Helical" evidence="15">
    <location>
        <begin position="143"/>
        <end position="165"/>
    </location>
</feature>
<keyword evidence="10 15" id="KW-0067">ATP-binding</keyword>
<evidence type="ECO:0000313" key="19">
    <source>
        <dbReference type="EMBL" id="QDU37871.1"/>
    </source>
</evidence>
<dbReference type="Gene3D" id="3.40.50.300">
    <property type="entry name" value="P-loop containing nucleotide triphosphate hydrolases"/>
    <property type="match status" value="1"/>
</dbReference>
<dbReference type="SUPFAM" id="SSF52540">
    <property type="entry name" value="P-loop containing nucleoside triphosphate hydrolases"/>
    <property type="match status" value="1"/>
</dbReference>
<dbReference type="InterPro" id="IPR003960">
    <property type="entry name" value="ATPase_AAA_CS"/>
</dbReference>
<dbReference type="FunFam" id="3.40.50.300:FF:000001">
    <property type="entry name" value="ATP-dependent zinc metalloprotease FtsH"/>
    <property type="match status" value="1"/>
</dbReference>
<name>A0A517Z618_9PLAN</name>
<keyword evidence="11 15" id="KW-1133">Transmembrane helix</keyword>
<evidence type="ECO:0000259" key="18">
    <source>
        <dbReference type="SMART" id="SM00382"/>
    </source>
</evidence>
<feature type="transmembrane region" description="Helical" evidence="15">
    <location>
        <begin position="33"/>
        <end position="50"/>
    </location>
</feature>
<accession>A0A517Z618</accession>
<dbReference type="Pfam" id="PF17862">
    <property type="entry name" value="AAA_lid_3"/>
    <property type="match status" value="1"/>
</dbReference>
<evidence type="ECO:0000256" key="8">
    <source>
        <dbReference type="ARBA" id="ARBA00022801"/>
    </source>
</evidence>
<dbReference type="RefSeq" id="WP_145369136.1">
    <property type="nucleotide sequence ID" value="NZ_CP036275.1"/>
</dbReference>
<evidence type="ECO:0000313" key="20">
    <source>
        <dbReference type="Proteomes" id="UP000320496"/>
    </source>
</evidence>
<dbReference type="EMBL" id="CP036275">
    <property type="protein sequence ID" value="QDU37871.1"/>
    <property type="molecule type" value="Genomic_DNA"/>
</dbReference>
<comment type="function">
    <text evidence="15">Acts as a processive, ATP-dependent zinc metallopeptidase for both cytoplasmic and membrane proteins. Plays a role in the quality control of integral membrane proteins.</text>
</comment>
<evidence type="ECO:0000256" key="3">
    <source>
        <dbReference type="ARBA" id="ARBA00022475"/>
    </source>
</evidence>
<dbReference type="PROSITE" id="PS00674">
    <property type="entry name" value="AAA"/>
    <property type="match status" value="1"/>
</dbReference>
<dbReference type="CDD" id="cd19501">
    <property type="entry name" value="RecA-like_FtsH"/>
    <property type="match status" value="1"/>
</dbReference>
<dbReference type="PANTHER" id="PTHR23076">
    <property type="entry name" value="METALLOPROTEASE M41 FTSH"/>
    <property type="match status" value="1"/>
</dbReference>
<evidence type="ECO:0000256" key="6">
    <source>
        <dbReference type="ARBA" id="ARBA00022723"/>
    </source>
</evidence>
<keyword evidence="7 15" id="KW-0547">Nucleotide-binding</keyword>
<dbReference type="InterPro" id="IPR005936">
    <property type="entry name" value="FtsH"/>
</dbReference>
<keyword evidence="13 15" id="KW-0472">Membrane</keyword>
<evidence type="ECO:0000256" key="13">
    <source>
        <dbReference type="ARBA" id="ARBA00023136"/>
    </source>
</evidence>
<evidence type="ECO:0000256" key="7">
    <source>
        <dbReference type="ARBA" id="ARBA00022741"/>
    </source>
</evidence>
<comment type="subcellular location">
    <subcellularLocation>
        <location evidence="15">Cell membrane</location>
        <topology evidence="15">Multi-pass membrane protein</topology>
        <orientation evidence="15">Cytoplasmic side</orientation>
    </subcellularLocation>
    <subcellularLocation>
        <location evidence="1">Membrane</location>
    </subcellularLocation>
</comment>
<feature type="region of interest" description="Disordered" evidence="17">
    <location>
        <begin position="1"/>
        <end position="25"/>
    </location>
</feature>
<feature type="compositionally biased region" description="Polar residues" evidence="17">
    <location>
        <begin position="1"/>
        <end position="14"/>
    </location>
</feature>
<evidence type="ECO:0000256" key="4">
    <source>
        <dbReference type="ARBA" id="ARBA00022670"/>
    </source>
</evidence>
<keyword evidence="6 15" id="KW-0479">Metal-binding</keyword>
<feature type="active site" evidence="15">
    <location>
        <position position="460"/>
    </location>
</feature>
<dbReference type="HAMAP" id="MF_01458">
    <property type="entry name" value="FtsH"/>
    <property type="match status" value="1"/>
</dbReference>
<evidence type="ECO:0000256" key="15">
    <source>
        <dbReference type="HAMAP-Rule" id="MF_01458"/>
    </source>
</evidence>
<evidence type="ECO:0000256" key="1">
    <source>
        <dbReference type="ARBA" id="ARBA00004370"/>
    </source>
</evidence>
<evidence type="ECO:0000256" key="14">
    <source>
        <dbReference type="ARBA" id="ARBA00061570"/>
    </source>
</evidence>
<feature type="binding site" evidence="15">
    <location>
        <position position="459"/>
    </location>
    <ligand>
        <name>Zn(2+)</name>
        <dbReference type="ChEBI" id="CHEBI:29105"/>
        <note>catalytic</note>
    </ligand>
</feature>
<comment type="similarity">
    <text evidence="16">Belongs to the AAA ATPase family.</text>
</comment>
<dbReference type="FunFam" id="1.20.58.760:FF:000001">
    <property type="entry name" value="ATP-dependent zinc metalloprotease FtsH"/>
    <property type="match status" value="1"/>
</dbReference>
<evidence type="ECO:0000256" key="11">
    <source>
        <dbReference type="ARBA" id="ARBA00022989"/>
    </source>
</evidence>
<comment type="similarity">
    <text evidence="2 15">In the C-terminal section; belongs to the peptidase M41 family.</text>
</comment>
<dbReference type="OrthoDB" id="9809379at2"/>
<gene>
    <name evidence="19" type="primary">ftsH_3</name>
    <name evidence="15" type="synonym">ftsH</name>
    <name evidence="19" type="ORF">Mal4_21880</name>
</gene>
<keyword evidence="8 15" id="KW-0378">Hydrolase</keyword>
<keyword evidence="9 15" id="KW-0862">Zinc</keyword>
<comment type="similarity">
    <text evidence="14 15">In the central section; belongs to the AAA ATPase family.</text>
</comment>
<comment type="cofactor">
    <cofactor evidence="15">
        <name>Zn(2+)</name>
        <dbReference type="ChEBI" id="CHEBI:29105"/>
    </cofactor>
    <text evidence="15">Binds 1 zinc ion per subunit.</text>
</comment>
<dbReference type="NCBIfam" id="TIGR01241">
    <property type="entry name" value="FtsH_fam"/>
    <property type="match status" value="1"/>
</dbReference>
<organism evidence="19 20">
    <name type="scientific">Maioricimonas rarisocia</name>
    <dbReference type="NCBI Taxonomy" id="2528026"/>
    <lineage>
        <taxon>Bacteria</taxon>
        <taxon>Pseudomonadati</taxon>
        <taxon>Planctomycetota</taxon>
        <taxon>Planctomycetia</taxon>
        <taxon>Planctomycetales</taxon>
        <taxon>Planctomycetaceae</taxon>
        <taxon>Maioricimonas</taxon>
    </lineage>
</organism>
<evidence type="ECO:0000256" key="2">
    <source>
        <dbReference type="ARBA" id="ARBA00010044"/>
    </source>
</evidence>
<feature type="domain" description="AAA+ ATPase" evidence="18">
    <location>
        <begin position="230"/>
        <end position="369"/>
    </location>
</feature>
<dbReference type="GO" id="GO:0004222">
    <property type="term" value="F:metalloendopeptidase activity"/>
    <property type="evidence" value="ECO:0007669"/>
    <property type="project" value="InterPro"/>
</dbReference>
<evidence type="ECO:0000256" key="17">
    <source>
        <dbReference type="SAM" id="MobiDB-lite"/>
    </source>
</evidence>
<dbReference type="Pfam" id="PF00004">
    <property type="entry name" value="AAA"/>
    <property type="match status" value="1"/>
</dbReference>
<sequence length="653" mass="72758">MSSESPESQEAQKPSTPPGTRNAEDAPRGGLPIFWLIVLFFVVSYLLYYFQTAPEHQGTEVEYGFFLEQLEEGNVEHVTFQGSRLTGKWENVPENPAKEKDAAAPDLEPEFNAEIPLVEDRTVLTELVKQNSRIRAVNRSPGLLTEVFIYSLPLLVMLGLFIFLMRRSADPMGSGMFGSFIRSPAKRFRPSEHRNTFDDVAGMEHAKRELQEVVEFLKDPAKFQRLGAQIPKGVLLMGPPGTGKTLMARATAGEAGVPFFSISGSEFIQMFVGVGASRVRDMFRTAKESAPSILFIDEIDAVGRVRGAGVGGGHDEREQTLNQILSEMDGFQQTEAVIVIAATNRPDVLDPALLRPGRFDRHVTVERPSREGRVGILKVHCRKVPLSDNVNLEEIAAGTTGFSGADLKNLVNEAALNATREGKDAVDSEDFDVARDKILMGAKREEILSEHEREMTAYHEAGHALLAWLLPEVDSVFKVTIIPRGRALGVTQLLPEEERYSIGEKRLHSELVVMLGGRAAEKMVFDEYSANAEDDLKRATQTARKMVGYWGMSEVIGPVAFRDMEEHPFLGKEMHEQRKYSEETAHVIDQEIQRFLNGAHEKATQILTEHRERLDQIAKGLVEKEVLGKDELTELIGPAAPRDYLVRPRKEAS</sequence>
<dbReference type="Gene3D" id="3.30.720.210">
    <property type="match status" value="1"/>
</dbReference>
<dbReference type="SUPFAM" id="SSF140990">
    <property type="entry name" value="FtsH protease domain-like"/>
    <property type="match status" value="1"/>
</dbReference>
<dbReference type="GO" id="GO:0030163">
    <property type="term" value="P:protein catabolic process"/>
    <property type="evidence" value="ECO:0007669"/>
    <property type="project" value="UniProtKB-UniRule"/>
</dbReference>
<protein>
    <recommendedName>
        <fullName evidence="15">ATP-dependent zinc metalloprotease FtsH</fullName>
        <ecNumber evidence="15">3.4.24.-</ecNumber>
    </recommendedName>
</protein>
<evidence type="ECO:0000256" key="5">
    <source>
        <dbReference type="ARBA" id="ARBA00022692"/>
    </source>
</evidence>
<evidence type="ECO:0000256" key="12">
    <source>
        <dbReference type="ARBA" id="ARBA00023049"/>
    </source>
</evidence>